<sequence length="299" mass="34838">MDFLKTQTNKTLEKLYPEQYLHLTCEQREEFYENLSDEETLNVKIQTTLDLGAGFNKIVINDDLRPANFMNKSSFAQLCSNILTLYSAENQVEPNSILPQPGVSIVLFTNPQCKDTFCVLQLFDLIGLLQTVLNVRLNYILNKRFPLTVNLRRIYDKRADGPFTEMEVKYVNIPDSKTAFDQQTADALNLKYLHAKELVTEYTKQIRFQNIQDGFYYIFDEKEDALSKYFLNEAYIEEDEGMKSGWAVIQGEVDFDKNLFNSEENFESIITILEEYTKKADEWLENMVESVFGDLKNGW</sequence>
<dbReference type="EMBL" id="CAXDID020000126">
    <property type="protein sequence ID" value="CAL6033612.1"/>
    <property type="molecule type" value="Genomic_DNA"/>
</dbReference>
<evidence type="ECO:0000313" key="3">
    <source>
        <dbReference type="Proteomes" id="UP001642409"/>
    </source>
</evidence>
<protein>
    <submittedName>
        <fullName evidence="1">Uncharacterized protein</fullName>
    </submittedName>
</protein>
<gene>
    <name evidence="2" type="ORF">HINF_LOCUS35050</name>
    <name evidence="1" type="ORF">HINF_LOCUS65405</name>
</gene>
<dbReference type="AlphaFoldDB" id="A0AA86RH43"/>
<accession>A0AA86RH43</accession>
<evidence type="ECO:0000313" key="1">
    <source>
        <dbReference type="EMBL" id="CAI9977760.1"/>
    </source>
</evidence>
<evidence type="ECO:0000313" key="2">
    <source>
        <dbReference type="EMBL" id="CAL6033612.1"/>
    </source>
</evidence>
<dbReference type="Proteomes" id="UP001642409">
    <property type="component" value="Unassembled WGS sequence"/>
</dbReference>
<organism evidence="1">
    <name type="scientific">Hexamita inflata</name>
    <dbReference type="NCBI Taxonomy" id="28002"/>
    <lineage>
        <taxon>Eukaryota</taxon>
        <taxon>Metamonada</taxon>
        <taxon>Diplomonadida</taxon>
        <taxon>Hexamitidae</taxon>
        <taxon>Hexamitinae</taxon>
        <taxon>Hexamita</taxon>
    </lineage>
</organism>
<comment type="caution">
    <text evidence="1">The sequence shown here is derived from an EMBL/GenBank/DDBJ whole genome shotgun (WGS) entry which is preliminary data.</text>
</comment>
<name>A0AA86RH43_9EUKA</name>
<reference evidence="2 3" key="2">
    <citation type="submission" date="2024-07" db="EMBL/GenBank/DDBJ databases">
        <authorList>
            <person name="Akdeniz Z."/>
        </authorList>
    </citation>
    <scope>NUCLEOTIDE SEQUENCE [LARGE SCALE GENOMIC DNA]</scope>
</reference>
<keyword evidence="3" id="KW-1185">Reference proteome</keyword>
<reference evidence="1" key="1">
    <citation type="submission" date="2023-06" db="EMBL/GenBank/DDBJ databases">
        <authorList>
            <person name="Kurt Z."/>
        </authorList>
    </citation>
    <scope>NUCLEOTIDE SEQUENCE</scope>
</reference>
<proteinExistence type="predicted"/>
<dbReference type="EMBL" id="CATOUU010001180">
    <property type="protein sequence ID" value="CAI9977760.1"/>
    <property type="molecule type" value="Genomic_DNA"/>
</dbReference>